<keyword evidence="10 16" id="KW-1133">Transmembrane helix</keyword>
<evidence type="ECO:0000256" key="3">
    <source>
        <dbReference type="ARBA" id="ARBA00022475"/>
    </source>
</evidence>
<evidence type="ECO:0000256" key="13">
    <source>
        <dbReference type="ARBA" id="ARBA00023170"/>
    </source>
</evidence>
<evidence type="ECO:0000256" key="9">
    <source>
        <dbReference type="ARBA" id="ARBA00022840"/>
    </source>
</evidence>
<evidence type="ECO:0000256" key="12">
    <source>
        <dbReference type="ARBA" id="ARBA00023157"/>
    </source>
</evidence>
<evidence type="ECO:0000256" key="2">
    <source>
        <dbReference type="ARBA" id="ARBA00012513"/>
    </source>
</evidence>
<sequence>MMSSKAVLTFLCCVALINLANAQDQSGFISIDCGLQPENSSYTETSTGVKYVSDSSYTDTGASSFVAPENRQNMMQSMWSVRSFPEGIRNCYTVAVNSSSKYLIRAAFMYGNYDSRNEIPRFDLHLGPNKWDTVELESPMQTVSKEIMYYVLTDTLQVCLVNTGNGTPFISVLELRPLLNSSYVAQSGSLQLFERLDFGSTTNLTVRYPNDVFDRIWFPSTPNGSKSLSDPSTSLTSNSTGTFRLPQVVMRSGIVPDIPGGSVDFGWVPDDPSLEFYFYLYFTELQEPDSRTVETREFMILLNEKAFGKPLSLNYFRTLVLFTSDPLTAKSFQFSLRQTQNSSLPPLINAMETYFTNKLPQSSTDQQDLSAMRDIKSAYKVKKNWEGDVCVPQAYTWEGLNCSFNGTNMPRVIALNLSSAGLTGEIASDISRLSQLQILDLSNNNLTGPVPAFVAQLQNLRVLHLANNQLSGPIPPILMDRLESFSINGNPSLCPTSACEEVSRNRSKKNKLPGFVIPLVASLAGLLLLVIISAAIVFILMRKKKQDYQGNETAVDAFDLEPTNRKFTYAEIVNITNGFDRDQGKVGFGRNYLGQLDGKEVTVKLVSSLSSQGYKQLRAEVKHLFRIHHKNLITMLGYCNEGDKMAVIYEYMANGNLKQHISENSTTVFSWEDRLGIAVDVAQGLEYLHTGCTPPIIHRNVKCTNVFLDGNFNAKLGGFGLSRAFDAAEGSHLNTAIAGTPGYVDPEYYTSNMLTEKSDVYSFGVVLLEIVTAKPAIIKNEERMHISQWVDSLLSRDNIVQILDPSLCGDYDPNSAFKTVEIAVACVCRNSGERPGMSQVLTALKESLAVEVERKKHLPVGSTDSVEELALGFGSNPPPRLR</sequence>
<evidence type="ECO:0000259" key="18">
    <source>
        <dbReference type="PROSITE" id="PS50011"/>
    </source>
</evidence>
<keyword evidence="7" id="KW-0677">Repeat</keyword>
<dbReference type="AlphaFoldDB" id="R0IKL5"/>
<dbReference type="PANTHER" id="PTHR45631">
    <property type="entry name" value="OS07G0107800 PROTEIN-RELATED"/>
    <property type="match status" value="1"/>
</dbReference>
<dbReference type="InterPro" id="IPR001245">
    <property type="entry name" value="Ser-Thr/Tyr_kinase_cat_dom"/>
</dbReference>
<evidence type="ECO:0000256" key="14">
    <source>
        <dbReference type="ARBA" id="ARBA00047899"/>
    </source>
</evidence>
<dbReference type="InterPro" id="IPR001611">
    <property type="entry name" value="Leu-rich_rpt"/>
</dbReference>
<evidence type="ECO:0000256" key="6">
    <source>
        <dbReference type="ARBA" id="ARBA00022729"/>
    </source>
</evidence>
<dbReference type="Proteomes" id="UP000029121">
    <property type="component" value="Unassembled WGS sequence"/>
</dbReference>
<evidence type="ECO:0000256" key="15">
    <source>
        <dbReference type="ARBA" id="ARBA00048679"/>
    </source>
</evidence>
<reference evidence="20" key="1">
    <citation type="journal article" date="2013" name="Nat. Genet.">
        <title>The Capsella rubella genome and the genomic consequences of rapid mating system evolution.</title>
        <authorList>
            <person name="Slotte T."/>
            <person name="Hazzouri K.M."/>
            <person name="Agren J.A."/>
            <person name="Koenig D."/>
            <person name="Maumus F."/>
            <person name="Guo Y.L."/>
            <person name="Steige K."/>
            <person name="Platts A.E."/>
            <person name="Escobar J.S."/>
            <person name="Newman L.K."/>
            <person name="Wang W."/>
            <person name="Mandakova T."/>
            <person name="Vello E."/>
            <person name="Smith L.M."/>
            <person name="Henz S.R."/>
            <person name="Steffen J."/>
            <person name="Takuno S."/>
            <person name="Brandvain Y."/>
            <person name="Coop G."/>
            <person name="Andolfatto P."/>
            <person name="Hu T.T."/>
            <person name="Blanchette M."/>
            <person name="Clark R.M."/>
            <person name="Quesneville H."/>
            <person name="Nordborg M."/>
            <person name="Gaut B.S."/>
            <person name="Lysak M.A."/>
            <person name="Jenkins J."/>
            <person name="Grimwood J."/>
            <person name="Chapman J."/>
            <person name="Prochnik S."/>
            <person name="Shu S."/>
            <person name="Rokhsar D."/>
            <person name="Schmutz J."/>
            <person name="Weigel D."/>
            <person name="Wright S.I."/>
        </authorList>
    </citation>
    <scope>NUCLEOTIDE SEQUENCE [LARGE SCALE GENOMIC DNA]</scope>
    <source>
        <strain evidence="20">cv. Monte Gargano</strain>
    </source>
</reference>
<dbReference type="PANTHER" id="PTHR45631:SF205">
    <property type="entry name" value="LEUCINE-RICH REPEAT PROTEIN KINASE FAMILY PROTEIN"/>
    <property type="match status" value="1"/>
</dbReference>
<comment type="catalytic activity">
    <reaction evidence="15">
        <text>L-seryl-[protein] + ATP = O-phospho-L-seryl-[protein] + ADP + H(+)</text>
        <dbReference type="Rhea" id="RHEA:17989"/>
        <dbReference type="Rhea" id="RHEA-COMP:9863"/>
        <dbReference type="Rhea" id="RHEA-COMP:11604"/>
        <dbReference type="ChEBI" id="CHEBI:15378"/>
        <dbReference type="ChEBI" id="CHEBI:29999"/>
        <dbReference type="ChEBI" id="CHEBI:30616"/>
        <dbReference type="ChEBI" id="CHEBI:83421"/>
        <dbReference type="ChEBI" id="CHEBI:456216"/>
        <dbReference type="EC" id="2.7.11.1"/>
    </reaction>
</comment>
<keyword evidence="8" id="KW-0547">Nucleotide-binding</keyword>
<comment type="subcellular location">
    <subcellularLocation>
        <location evidence="1">Cell membrane</location>
        <topology evidence="1">Single-pass membrane protein</topology>
    </subcellularLocation>
</comment>
<proteinExistence type="predicted"/>
<evidence type="ECO:0000256" key="17">
    <source>
        <dbReference type="SAM" id="SignalP"/>
    </source>
</evidence>
<dbReference type="InterPro" id="IPR000719">
    <property type="entry name" value="Prot_kinase_dom"/>
</dbReference>
<dbReference type="FunFam" id="1.10.510.10:FF:000468">
    <property type="entry name" value="PTI1-like tyrosine-protein kinase 3"/>
    <property type="match status" value="1"/>
</dbReference>
<dbReference type="Gene3D" id="3.80.10.10">
    <property type="entry name" value="Ribonuclease Inhibitor"/>
    <property type="match status" value="1"/>
</dbReference>
<dbReference type="Gene3D" id="3.30.200.20">
    <property type="entry name" value="Phosphorylase Kinase, domain 1"/>
    <property type="match status" value="1"/>
</dbReference>
<dbReference type="Pfam" id="PF07714">
    <property type="entry name" value="PK_Tyr_Ser-Thr"/>
    <property type="match status" value="1"/>
</dbReference>
<evidence type="ECO:0000313" key="19">
    <source>
        <dbReference type="EMBL" id="EOA39065.1"/>
    </source>
</evidence>
<dbReference type="SUPFAM" id="SSF52058">
    <property type="entry name" value="L domain-like"/>
    <property type="match status" value="1"/>
</dbReference>
<dbReference type="GO" id="GO:0004672">
    <property type="term" value="F:protein kinase activity"/>
    <property type="evidence" value="ECO:0007669"/>
    <property type="project" value="InterPro"/>
</dbReference>
<keyword evidence="11 16" id="KW-0472">Membrane</keyword>
<feature type="signal peptide" evidence="17">
    <location>
        <begin position="1"/>
        <end position="22"/>
    </location>
</feature>
<keyword evidence="12" id="KW-1015">Disulfide bond</keyword>
<dbReference type="PROSITE" id="PS50011">
    <property type="entry name" value="PROTEIN_KINASE_DOM"/>
    <property type="match status" value="1"/>
</dbReference>
<dbReference type="InterPro" id="IPR032675">
    <property type="entry name" value="LRR_dom_sf"/>
</dbReference>
<organism evidence="19 20">
    <name type="scientific">Capsella rubella</name>
    <dbReference type="NCBI Taxonomy" id="81985"/>
    <lineage>
        <taxon>Eukaryota</taxon>
        <taxon>Viridiplantae</taxon>
        <taxon>Streptophyta</taxon>
        <taxon>Embryophyta</taxon>
        <taxon>Tracheophyta</taxon>
        <taxon>Spermatophyta</taxon>
        <taxon>Magnoliopsida</taxon>
        <taxon>eudicotyledons</taxon>
        <taxon>Gunneridae</taxon>
        <taxon>Pentapetalae</taxon>
        <taxon>rosids</taxon>
        <taxon>malvids</taxon>
        <taxon>Brassicales</taxon>
        <taxon>Brassicaceae</taxon>
        <taxon>Camelineae</taxon>
        <taxon>Capsella</taxon>
    </lineage>
</organism>
<dbReference type="EMBL" id="KB870805">
    <property type="protein sequence ID" value="EOA39065.1"/>
    <property type="molecule type" value="Genomic_DNA"/>
</dbReference>
<dbReference type="GO" id="GO:1901701">
    <property type="term" value="P:cellular response to oxygen-containing compound"/>
    <property type="evidence" value="ECO:0007669"/>
    <property type="project" value="UniProtKB-ARBA"/>
</dbReference>
<feature type="chain" id="PRO_5004343172" description="non-specific serine/threonine protein kinase" evidence="17">
    <location>
        <begin position="23"/>
        <end position="882"/>
    </location>
</feature>
<comment type="catalytic activity">
    <reaction evidence="14">
        <text>L-threonyl-[protein] + ATP = O-phospho-L-threonyl-[protein] + ADP + H(+)</text>
        <dbReference type="Rhea" id="RHEA:46608"/>
        <dbReference type="Rhea" id="RHEA-COMP:11060"/>
        <dbReference type="Rhea" id="RHEA-COMP:11605"/>
        <dbReference type="ChEBI" id="CHEBI:15378"/>
        <dbReference type="ChEBI" id="CHEBI:30013"/>
        <dbReference type="ChEBI" id="CHEBI:30616"/>
        <dbReference type="ChEBI" id="CHEBI:61977"/>
        <dbReference type="ChEBI" id="CHEBI:456216"/>
        <dbReference type="EC" id="2.7.11.1"/>
    </reaction>
</comment>
<dbReference type="CDD" id="cd14066">
    <property type="entry name" value="STKc_IRAK"/>
    <property type="match status" value="1"/>
</dbReference>
<evidence type="ECO:0000313" key="20">
    <source>
        <dbReference type="Proteomes" id="UP000029121"/>
    </source>
</evidence>
<feature type="transmembrane region" description="Helical" evidence="16">
    <location>
        <begin position="515"/>
        <end position="540"/>
    </location>
</feature>
<dbReference type="SUPFAM" id="SSF56112">
    <property type="entry name" value="Protein kinase-like (PK-like)"/>
    <property type="match status" value="1"/>
</dbReference>
<dbReference type="InterPro" id="IPR024788">
    <property type="entry name" value="Malectin-like_Carb-bd_dom"/>
</dbReference>
<keyword evidence="13" id="KW-0675">Receptor</keyword>
<evidence type="ECO:0000256" key="11">
    <source>
        <dbReference type="ARBA" id="ARBA00023136"/>
    </source>
</evidence>
<accession>R0IKL5</accession>
<evidence type="ECO:0000256" key="16">
    <source>
        <dbReference type="SAM" id="Phobius"/>
    </source>
</evidence>
<keyword evidence="5 16" id="KW-0812">Transmembrane</keyword>
<dbReference type="PRINTS" id="PR00019">
    <property type="entry name" value="LEURICHRPT"/>
</dbReference>
<keyword evidence="4" id="KW-0433">Leucine-rich repeat</keyword>
<dbReference type="FunFam" id="3.80.10.10:FF:000129">
    <property type="entry name" value="Leucine-rich repeat receptor-like kinase"/>
    <property type="match status" value="1"/>
</dbReference>
<dbReference type="Gene3D" id="1.10.510.10">
    <property type="entry name" value="Transferase(Phosphotransferase) domain 1"/>
    <property type="match status" value="1"/>
</dbReference>
<evidence type="ECO:0000256" key="10">
    <source>
        <dbReference type="ARBA" id="ARBA00022989"/>
    </source>
</evidence>
<dbReference type="eggNOG" id="ENOG502QQCZ">
    <property type="taxonomic scope" value="Eukaryota"/>
</dbReference>
<protein>
    <recommendedName>
        <fullName evidence="2">non-specific serine/threonine protein kinase</fullName>
        <ecNumber evidence="2">2.7.11.1</ecNumber>
    </recommendedName>
</protein>
<dbReference type="EC" id="2.7.11.1" evidence="2"/>
<keyword evidence="3" id="KW-1003">Cell membrane</keyword>
<feature type="domain" description="Protein kinase" evidence="18">
    <location>
        <begin position="577"/>
        <end position="848"/>
    </location>
</feature>
<dbReference type="Pfam" id="PF12819">
    <property type="entry name" value="Malectin_like"/>
    <property type="match status" value="1"/>
</dbReference>
<evidence type="ECO:0000256" key="7">
    <source>
        <dbReference type="ARBA" id="ARBA00022737"/>
    </source>
</evidence>
<evidence type="ECO:0000256" key="4">
    <source>
        <dbReference type="ARBA" id="ARBA00022614"/>
    </source>
</evidence>
<keyword evidence="20" id="KW-1185">Reference proteome</keyword>
<dbReference type="GO" id="GO:0005524">
    <property type="term" value="F:ATP binding"/>
    <property type="evidence" value="ECO:0007669"/>
    <property type="project" value="UniProtKB-KW"/>
</dbReference>
<keyword evidence="9" id="KW-0067">ATP-binding</keyword>
<dbReference type="InterPro" id="IPR011009">
    <property type="entry name" value="Kinase-like_dom_sf"/>
</dbReference>
<dbReference type="Pfam" id="PF00560">
    <property type="entry name" value="LRR_1"/>
    <property type="match status" value="2"/>
</dbReference>
<evidence type="ECO:0000256" key="8">
    <source>
        <dbReference type="ARBA" id="ARBA00022741"/>
    </source>
</evidence>
<dbReference type="GO" id="GO:0045087">
    <property type="term" value="P:innate immune response"/>
    <property type="evidence" value="ECO:0007669"/>
    <property type="project" value="UniProtKB-ARBA"/>
</dbReference>
<dbReference type="GO" id="GO:0005886">
    <property type="term" value="C:plasma membrane"/>
    <property type="evidence" value="ECO:0007669"/>
    <property type="project" value="UniProtKB-SubCell"/>
</dbReference>
<evidence type="ECO:0000256" key="5">
    <source>
        <dbReference type="ARBA" id="ARBA00022692"/>
    </source>
</evidence>
<name>R0IKL5_9BRAS</name>
<evidence type="ECO:0000256" key="1">
    <source>
        <dbReference type="ARBA" id="ARBA00004162"/>
    </source>
</evidence>
<keyword evidence="6 17" id="KW-0732">Signal</keyword>
<gene>
    <name evidence="19" type="ORF">CARUB_v10011724mg</name>
</gene>